<accession>A0ABN6RN37</accession>
<organism evidence="1 2">
    <name type="scientific">Deinococcus aetherius</name>
    <dbReference type="NCBI Taxonomy" id="200252"/>
    <lineage>
        <taxon>Bacteria</taxon>
        <taxon>Thermotogati</taxon>
        <taxon>Deinococcota</taxon>
        <taxon>Deinococci</taxon>
        <taxon>Deinococcales</taxon>
        <taxon>Deinococcaceae</taxon>
        <taxon>Deinococcus</taxon>
    </lineage>
</organism>
<evidence type="ECO:0000313" key="2">
    <source>
        <dbReference type="Proteomes" id="UP001064971"/>
    </source>
</evidence>
<dbReference type="EMBL" id="AP026562">
    <property type="protein sequence ID" value="BDP44079.1"/>
    <property type="molecule type" value="Genomic_DNA"/>
</dbReference>
<dbReference type="InterPro" id="IPR036526">
    <property type="entry name" value="C-N_Hydrolase_sf"/>
</dbReference>
<geneLocation type="plasmid" evidence="1 2">
    <name>pDAETH-2</name>
</geneLocation>
<dbReference type="SUPFAM" id="SSF56317">
    <property type="entry name" value="Carbon-nitrogen hydrolase"/>
    <property type="match status" value="1"/>
</dbReference>
<sequence>MESSSYGQREHRAAFTVKNIVSELGTPGDAEWWLSWPPDVFALTSMVLGTTGYYRYGVQYVGPPQASDAKSGGALVPYYGDPKKLRQLWKEAHEWGDWLCLRASPVDGGSPHSSGGDTVSLIRGLLLELLQSDVLLENPRHERDRLHPQAAELEHLVGSTLRLHALADEASRIFGTLRAGYGRKSALNLAANLLFETTGNLSRLPRRFGIVLPKNRTPQRGLTLRSFSHHLTFHRTEVDVRWRSFPWVSRDRHTVNVLVVPWPYEVEPCDFRAHDRTVSARHLHPKFGHFGYEPGTPFNPTLLISLVEKALAEVRRVHLVVFPELALTLGELLTLQEELATHFADAYVPTVIAGVRGEHRNEVHVAGYFFGRWYRQVQSKHHRWLLDARQIKQYNLASVLDGSTLWWEDIHLPGRHLTLFTPNSWLTLCPLICEDLAQIEPVSDVIRGVGPTLMVALLMDGPQLAERWSARYVSVFADDPGTSVLTVTSLGMAERSRAPGFPPNRTVALWRDAHGGTEAITLGQGEAAALLTLRVEYREEVTADGRSDGESGAVLTLQGLKLLGGPKGLQAPSPPPPVRRAESLRSHNRRFKIDVPLDAAQVDSFDLTVLAYFVNATLEMPLDLIERSIALICEKKADLDGDIRGGVAGILADRLCGMRTAKKEPWPPERFRTALLSYHDFIREYRTQVGVKTQESATRGSAYPGRVKDWLALVDNVRRKLGQLMPHEEEHAESWREYRPRALPFVLLLWSLHNRIMYLLERRPQRVASEPRVSLLGALQDIERCLDENDIGSSLLPSERDLSGERPA</sequence>
<protein>
    <submittedName>
        <fullName evidence="1">Uncharacterized protein</fullName>
    </submittedName>
</protein>
<keyword evidence="1" id="KW-0614">Plasmid</keyword>
<dbReference type="Proteomes" id="UP001064971">
    <property type="component" value="Plasmid pDAETH-2"/>
</dbReference>
<dbReference type="Gene3D" id="3.60.110.10">
    <property type="entry name" value="Carbon-nitrogen hydrolase"/>
    <property type="match status" value="1"/>
</dbReference>
<dbReference type="RefSeq" id="WP_264778437.1">
    <property type="nucleotide sequence ID" value="NZ_AP026562.1"/>
</dbReference>
<evidence type="ECO:0000313" key="1">
    <source>
        <dbReference type="EMBL" id="BDP44079.1"/>
    </source>
</evidence>
<keyword evidence="2" id="KW-1185">Reference proteome</keyword>
<reference evidence="1" key="1">
    <citation type="submission" date="2022-07" db="EMBL/GenBank/DDBJ databases">
        <title>Complete Genome Sequence of the Radioresistant Bacterium Deinococcus aetherius ST0316, Isolated from the Air Dust collected in Lower Stratosphere above Japan.</title>
        <authorList>
            <person name="Satoh K."/>
            <person name="Hagiwara K."/>
            <person name="Katsumata K."/>
            <person name="Kubo A."/>
            <person name="Yokobori S."/>
            <person name="Yamagishi A."/>
            <person name="Oono Y."/>
            <person name="Narumi I."/>
        </authorList>
    </citation>
    <scope>NUCLEOTIDE SEQUENCE</scope>
    <source>
        <strain evidence="1">ST0316</strain>
        <plasmid evidence="1">pDAETH-2</plasmid>
    </source>
</reference>
<proteinExistence type="predicted"/>
<gene>
    <name evidence="1" type="ORF">DAETH_40480</name>
</gene>
<name>A0ABN6RN37_9DEIO</name>